<organism evidence="1 2">
    <name type="scientific">Puccinia coronata f. sp. avenae</name>
    <dbReference type="NCBI Taxonomy" id="200324"/>
    <lineage>
        <taxon>Eukaryota</taxon>
        <taxon>Fungi</taxon>
        <taxon>Dikarya</taxon>
        <taxon>Basidiomycota</taxon>
        <taxon>Pucciniomycotina</taxon>
        <taxon>Pucciniomycetes</taxon>
        <taxon>Pucciniales</taxon>
        <taxon>Pucciniaceae</taxon>
        <taxon>Puccinia</taxon>
    </lineage>
</organism>
<protein>
    <submittedName>
        <fullName evidence="1">Uncharacterized protein</fullName>
    </submittedName>
</protein>
<name>A0A2N5TUQ0_9BASI</name>
<sequence length="228" mass="26279">MQKATSSTQPTFFELSGSDKLGARASVLKRMKNLAKFFKNEEILKKAKNAVFGAQEQLSSSVNDWDCVLRVFKNHKEDQQKLANLLGRNYKELLSATADKEKRLALLWEAKSELFLQAVELQGERYSIMGSQTVGTKMQQQILKAIQRRKNLVEKAIKNFNTRRSNYLLAREAARANKKDNQDLNYKDFPKMDLKDPFWNNSFFFHSGDLWAINPSVRHGIKSILMLD</sequence>
<dbReference type="Proteomes" id="UP000235392">
    <property type="component" value="Unassembled WGS sequence"/>
</dbReference>
<evidence type="ECO:0000313" key="2">
    <source>
        <dbReference type="Proteomes" id="UP000235392"/>
    </source>
</evidence>
<dbReference type="AlphaFoldDB" id="A0A2N5TUQ0"/>
<reference evidence="1 2" key="1">
    <citation type="submission" date="2017-11" db="EMBL/GenBank/DDBJ databases">
        <title>De novo assembly and phasing of dikaryotic genomes from two isolates of Puccinia coronata f. sp. avenae, the causal agent of oat crown rust.</title>
        <authorList>
            <person name="Miller M.E."/>
            <person name="Zhang Y."/>
            <person name="Omidvar V."/>
            <person name="Sperschneider J."/>
            <person name="Schwessinger B."/>
            <person name="Raley C."/>
            <person name="Palmer J.M."/>
            <person name="Garnica D."/>
            <person name="Upadhyaya N."/>
            <person name="Rathjen J."/>
            <person name="Taylor J.M."/>
            <person name="Park R.F."/>
            <person name="Dodds P.N."/>
            <person name="Hirsch C.D."/>
            <person name="Kianian S.F."/>
            <person name="Figueroa M."/>
        </authorList>
    </citation>
    <scope>NUCLEOTIDE SEQUENCE [LARGE SCALE GENOMIC DNA]</scope>
    <source>
        <strain evidence="1">12SD80</strain>
    </source>
</reference>
<comment type="caution">
    <text evidence="1">The sequence shown here is derived from an EMBL/GenBank/DDBJ whole genome shotgun (WGS) entry which is preliminary data.</text>
</comment>
<dbReference type="PANTHER" id="PTHR33096">
    <property type="entry name" value="CXC2 DOMAIN-CONTAINING PROTEIN"/>
    <property type="match status" value="1"/>
</dbReference>
<proteinExistence type="predicted"/>
<accession>A0A2N5TUQ0</accession>
<gene>
    <name evidence="1" type="ORF">PCASD_20904</name>
</gene>
<dbReference type="PANTHER" id="PTHR33096:SF1">
    <property type="entry name" value="CXC1-LIKE CYSTEINE CLUSTER ASSOCIATED WITH KDZ TRANSPOSASES DOMAIN-CONTAINING PROTEIN"/>
    <property type="match status" value="1"/>
</dbReference>
<evidence type="ECO:0000313" key="1">
    <source>
        <dbReference type="EMBL" id="PLW29232.1"/>
    </source>
</evidence>
<dbReference type="EMBL" id="PGCI01000338">
    <property type="protein sequence ID" value="PLW29232.1"/>
    <property type="molecule type" value="Genomic_DNA"/>
</dbReference>